<dbReference type="SUPFAM" id="SSF82171">
    <property type="entry name" value="DPP6 N-terminal domain-like"/>
    <property type="match status" value="1"/>
</dbReference>
<dbReference type="InterPro" id="IPR011042">
    <property type="entry name" value="6-blade_b-propeller_TolB-like"/>
</dbReference>
<dbReference type="PRINTS" id="PR01021">
    <property type="entry name" value="OMPADOMAIN"/>
</dbReference>
<dbReference type="SUPFAM" id="SSF103088">
    <property type="entry name" value="OmpA-like"/>
    <property type="match status" value="1"/>
</dbReference>
<evidence type="ECO:0000256" key="1">
    <source>
        <dbReference type="ARBA" id="ARBA00004442"/>
    </source>
</evidence>
<dbReference type="Gene3D" id="1.25.40.10">
    <property type="entry name" value="Tetratricopeptide repeat domain"/>
    <property type="match status" value="1"/>
</dbReference>
<comment type="caution">
    <text evidence="5">The sequence shown here is derived from an EMBL/GenBank/DDBJ whole genome shotgun (WGS) entry which is preliminary data.</text>
</comment>
<evidence type="ECO:0000256" key="2">
    <source>
        <dbReference type="ARBA" id="ARBA00023136"/>
    </source>
</evidence>
<dbReference type="InterPro" id="IPR036737">
    <property type="entry name" value="OmpA-like_sf"/>
</dbReference>
<gene>
    <name evidence="5" type="ORF">SDC9_12338</name>
</gene>
<protein>
    <recommendedName>
        <fullName evidence="4">OmpA-like domain-containing protein</fullName>
    </recommendedName>
</protein>
<dbReference type="InterPro" id="IPR011659">
    <property type="entry name" value="WD40"/>
</dbReference>
<dbReference type="CDD" id="cd07185">
    <property type="entry name" value="OmpA_C-like"/>
    <property type="match status" value="1"/>
</dbReference>
<dbReference type="Gene3D" id="2.120.10.30">
    <property type="entry name" value="TolB, C-terminal domain"/>
    <property type="match status" value="1"/>
</dbReference>
<dbReference type="Pfam" id="PF00691">
    <property type="entry name" value="OmpA"/>
    <property type="match status" value="1"/>
</dbReference>
<evidence type="ECO:0000256" key="3">
    <source>
        <dbReference type="ARBA" id="ARBA00023237"/>
    </source>
</evidence>
<dbReference type="GO" id="GO:0009279">
    <property type="term" value="C:cell outer membrane"/>
    <property type="evidence" value="ECO:0007669"/>
    <property type="project" value="UniProtKB-SubCell"/>
</dbReference>
<dbReference type="InterPro" id="IPR006665">
    <property type="entry name" value="OmpA-like"/>
</dbReference>
<dbReference type="PROSITE" id="PS51123">
    <property type="entry name" value="OMPA_2"/>
    <property type="match status" value="1"/>
</dbReference>
<reference evidence="5" key="1">
    <citation type="submission" date="2019-08" db="EMBL/GenBank/DDBJ databases">
        <authorList>
            <person name="Kucharzyk K."/>
            <person name="Murdoch R.W."/>
            <person name="Higgins S."/>
            <person name="Loffler F."/>
        </authorList>
    </citation>
    <scope>NUCLEOTIDE SEQUENCE</scope>
</reference>
<dbReference type="PANTHER" id="PTHR30329">
    <property type="entry name" value="STATOR ELEMENT OF FLAGELLAR MOTOR COMPLEX"/>
    <property type="match status" value="1"/>
</dbReference>
<keyword evidence="2" id="KW-0472">Membrane</keyword>
<dbReference type="InterPro" id="IPR011990">
    <property type="entry name" value="TPR-like_helical_dom_sf"/>
</dbReference>
<feature type="domain" description="OmpA-like" evidence="4">
    <location>
        <begin position="550"/>
        <end position="664"/>
    </location>
</feature>
<proteinExistence type="predicted"/>
<dbReference type="SMART" id="SM00028">
    <property type="entry name" value="TPR"/>
    <property type="match status" value="2"/>
</dbReference>
<dbReference type="InterPro" id="IPR006664">
    <property type="entry name" value="OMP_bac"/>
</dbReference>
<accession>A0A644TLR5</accession>
<evidence type="ECO:0000259" key="4">
    <source>
        <dbReference type="PROSITE" id="PS51123"/>
    </source>
</evidence>
<comment type="subcellular location">
    <subcellularLocation>
        <location evidence="1">Cell outer membrane</location>
    </subcellularLocation>
</comment>
<dbReference type="InterPro" id="IPR050330">
    <property type="entry name" value="Bact_OuterMem_StrucFunc"/>
</dbReference>
<dbReference type="AlphaFoldDB" id="A0A644TLR5"/>
<name>A0A644TLR5_9ZZZZ</name>
<dbReference type="Gene3D" id="3.30.1330.60">
    <property type="entry name" value="OmpA-like domain"/>
    <property type="match status" value="1"/>
</dbReference>
<sequence>MENFPSKPQIHANTLISFSKSLGLFLVLLFSLFFIQSLNAQTNPKAEKEFKKALDYLNNGKDDKAIEFLNKSLSIDDKYPDALLCMAEIYFNQSYELDSTKLLAFPYYKKLVEVNPDYDITAHTRLAEFYLFEYNTEKAKYHFNYALSKFKSPKDNKKMFVVNKKLEQITFMEYALKNPVDFRPENMGGNINNEFDQYLPTLTADEQTFIFTSLIPDTVDFGLRIQMVEDFFETNKVEGEWEKAKKMPSPFNSLENEGALSISPDGRTAYFTRCNAKDGIGSCDIYYSEKIGKHWTTPKNMGSTVNSSGWDSQPTIASDGRTLFFVSNRFGGKGQNDIWYTYKQDNGRWKKPINLDSTINTPGNEMYPFIHPSNTTLYFSSDYHNGMGGMDIFYSNIVNGRFTIPQNIGYPVNTSSNETSFIVSPSGKKAIFSAELKGSFGGKDLYEFDLYEAAQPTPVVYMKGKSFDKQTKKPLEVRFEVKNLNTNQLTASSFSDPQTGEYLVVLPLGVDYALSAWADGYLFYSENFQLTDDSKTNAYQKDIFLTPILEGESVVLNNIFFKTNSAELESSSIAELNTLVELLTKNSNISIEISGHTDNVGSGTYNLELSTKRAQSVKAYLESKQIASYRLSAVGYGQTKPIADNTTEEGRATNRRTEFKIIKK</sequence>
<dbReference type="PANTHER" id="PTHR30329:SF21">
    <property type="entry name" value="LIPOPROTEIN YIAD-RELATED"/>
    <property type="match status" value="1"/>
</dbReference>
<organism evidence="5">
    <name type="scientific">bioreactor metagenome</name>
    <dbReference type="NCBI Taxonomy" id="1076179"/>
    <lineage>
        <taxon>unclassified sequences</taxon>
        <taxon>metagenomes</taxon>
        <taxon>ecological metagenomes</taxon>
    </lineage>
</organism>
<evidence type="ECO:0000313" key="5">
    <source>
        <dbReference type="EMBL" id="MPL66651.1"/>
    </source>
</evidence>
<dbReference type="Pfam" id="PF07676">
    <property type="entry name" value="PD40"/>
    <property type="match status" value="4"/>
</dbReference>
<dbReference type="EMBL" id="VSSQ01000033">
    <property type="protein sequence ID" value="MPL66651.1"/>
    <property type="molecule type" value="Genomic_DNA"/>
</dbReference>
<dbReference type="SUPFAM" id="SSF48452">
    <property type="entry name" value="TPR-like"/>
    <property type="match status" value="1"/>
</dbReference>
<dbReference type="InterPro" id="IPR019734">
    <property type="entry name" value="TPR_rpt"/>
</dbReference>
<keyword evidence="3" id="KW-0998">Cell outer membrane</keyword>